<dbReference type="GO" id="GO:0006424">
    <property type="term" value="P:glutamyl-tRNA aminoacylation"/>
    <property type="evidence" value="ECO:0007669"/>
    <property type="project" value="UniProtKB-UniRule"/>
</dbReference>
<dbReference type="InterPro" id="IPR022861">
    <property type="entry name" value="Gln_tRNA_ligase_bac"/>
</dbReference>
<proteinExistence type="inferred from homology"/>
<sequence length="551" mass="62617">MSTPESIPATNFIRQIISKDLAENKHREVITRFPPEPNGFLHIGHAKSICLNFGVAAENNGLCNLRFDDTNPEKESIEYVRAIEKDVHWLGFEWAELRHSSDYFEALYNYAVELIEKGLAYVDSLNADQIREYRGTLTKPGKESPDRNRSIEENLDLFARMRAGEFADGQYLLRAKIDMASSNINMRDPALYRIRRVHHQRTGDEWCIYPMYDYTHCISDAIEGITHSLCTLEFADHRPLYDWVLDNITIDCHPRQIEFARLELKYTIVSKRKLNQLVVDGHVSGWDDPRMPTIAGLRRAGFTPSAIRDFCERIGVTKKDSSIEMGVLENCIREDLNNTSARVMAVLDPLKVVIENYPDDLVEHLEASNHPQIEAMGKRIVPFAKEVYIDQDDFADVPPPKYKRLIAGGEVRLRGAYVIKCHEVIKNAEGKVVELRCTYDANTLGKNPEGRKVKGVIHWVSAAHALNAEVRLYDRLFKVPNPGAEDNFCDALNPDSLQVIAAAKVEASLAGAELGSRFQFERVGYFCLDTEDSLAGKLVFNRTVTLRDTWV</sequence>
<dbReference type="AlphaFoldDB" id="A0A1V8MA62"/>
<feature type="binding site" evidence="9">
    <location>
        <position position="68"/>
    </location>
    <ligand>
        <name>L-glutamine</name>
        <dbReference type="ChEBI" id="CHEBI:58359"/>
    </ligand>
</feature>
<dbReference type="RefSeq" id="WP_080523095.1">
    <property type="nucleotide sequence ID" value="NZ_LPUF01000001.1"/>
</dbReference>
<evidence type="ECO:0000256" key="4">
    <source>
        <dbReference type="ARBA" id="ARBA00022741"/>
    </source>
</evidence>
<dbReference type="Gene3D" id="2.40.240.10">
    <property type="entry name" value="Ribosomal Protein L25, Chain P"/>
    <property type="match status" value="2"/>
</dbReference>
<comment type="subunit">
    <text evidence="9">Monomer.</text>
</comment>
<dbReference type="InterPro" id="IPR020061">
    <property type="entry name" value="Glu_tRNA_lig_a-bdl"/>
</dbReference>
<dbReference type="InterPro" id="IPR020059">
    <property type="entry name" value="Glu/Gln-tRNA-synth_Ib_codon-bd"/>
</dbReference>
<keyword evidence="5 9" id="KW-0067">ATP-binding</keyword>
<evidence type="ECO:0000256" key="1">
    <source>
        <dbReference type="ARBA" id="ARBA00005594"/>
    </source>
</evidence>
<dbReference type="InterPro" id="IPR000924">
    <property type="entry name" value="Glu/Gln-tRNA-synth"/>
</dbReference>
<dbReference type="PRINTS" id="PR00987">
    <property type="entry name" value="TRNASYNTHGLU"/>
</dbReference>
<feature type="binding site" evidence="9">
    <location>
        <begin position="42"/>
        <end position="48"/>
    </location>
    <ligand>
        <name>ATP</name>
        <dbReference type="ChEBI" id="CHEBI:30616"/>
    </ligand>
</feature>
<dbReference type="HAMAP" id="MF_00126">
    <property type="entry name" value="Gln_tRNA_synth"/>
    <property type="match status" value="1"/>
</dbReference>
<feature type="domain" description="Glutamyl/glutaminyl-tRNA synthetase class Ib anti-codon binding" evidence="12">
    <location>
        <begin position="341"/>
        <end position="440"/>
    </location>
</feature>
<comment type="catalytic activity">
    <reaction evidence="8 9">
        <text>tRNA(Gln) + L-glutamine + ATP = L-glutaminyl-tRNA(Gln) + AMP + diphosphate</text>
        <dbReference type="Rhea" id="RHEA:20121"/>
        <dbReference type="Rhea" id="RHEA-COMP:9662"/>
        <dbReference type="Rhea" id="RHEA-COMP:9681"/>
        <dbReference type="ChEBI" id="CHEBI:30616"/>
        <dbReference type="ChEBI" id="CHEBI:33019"/>
        <dbReference type="ChEBI" id="CHEBI:58359"/>
        <dbReference type="ChEBI" id="CHEBI:78442"/>
        <dbReference type="ChEBI" id="CHEBI:78521"/>
        <dbReference type="ChEBI" id="CHEBI:456215"/>
        <dbReference type="EC" id="6.1.1.18"/>
    </reaction>
</comment>
<dbReference type="PROSITE" id="PS00178">
    <property type="entry name" value="AA_TRNA_LIGASE_I"/>
    <property type="match status" value="1"/>
</dbReference>
<dbReference type="InterPro" id="IPR020058">
    <property type="entry name" value="Glu/Gln-tRNA-synth_Ib_cat-dom"/>
</dbReference>
<dbReference type="OrthoDB" id="9801560at2"/>
<dbReference type="FunFam" id="3.90.800.10:FF:000001">
    <property type="entry name" value="Glutamine--tRNA ligase"/>
    <property type="match status" value="1"/>
</dbReference>
<dbReference type="Pfam" id="PF00749">
    <property type="entry name" value="tRNA-synt_1c"/>
    <property type="match status" value="1"/>
</dbReference>
<dbReference type="Gene3D" id="1.10.1160.10">
    <property type="entry name" value="Glutamyl-trna Synthetase, Domain 2"/>
    <property type="match status" value="1"/>
</dbReference>
<name>A0A1V8MA62_9GAMM</name>
<dbReference type="SUPFAM" id="SSF52374">
    <property type="entry name" value="Nucleotidylyl transferase"/>
    <property type="match status" value="1"/>
</dbReference>
<dbReference type="EC" id="6.1.1.18" evidence="9"/>
<feature type="binding site" evidence="9">
    <location>
        <begin position="36"/>
        <end position="38"/>
    </location>
    <ligand>
        <name>ATP</name>
        <dbReference type="ChEBI" id="CHEBI:30616"/>
    </ligand>
</feature>
<evidence type="ECO:0000259" key="11">
    <source>
        <dbReference type="Pfam" id="PF00749"/>
    </source>
</evidence>
<dbReference type="InterPro" id="IPR004514">
    <property type="entry name" value="Gln-tRNA-synth"/>
</dbReference>
<feature type="binding site" evidence="9">
    <location>
        <position position="212"/>
    </location>
    <ligand>
        <name>L-glutamine</name>
        <dbReference type="ChEBI" id="CHEBI:58359"/>
    </ligand>
</feature>
<dbReference type="InterPro" id="IPR020056">
    <property type="entry name" value="Rbsml_bL25/Gln-tRNA_synth_N"/>
</dbReference>
<feature type="domain" description="Glutamyl/glutaminyl-tRNA synthetase class Ib catalytic" evidence="11">
    <location>
        <begin position="28"/>
        <end position="337"/>
    </location>
</feature>
<evidence type="ECO:0000256" key="9">
    <source>
        <dbReference type="HAMAP-Rule" id="MF_00126"/>
    </source>
</evidence>
<feature type="binding site" evidence="9">
    <location>
        <begin position="261"/>
        <end position="262"/>
    </location>
    <ligand>
        <name>ATP</name>
        <dbReference type="ChEBI" id="CHEBI:30616"/>
    </ligand>
</feature>
<dbReference type="GO" id="GO:0006425">
    <property type="term" value="P:glutaminyl-tRNA aminoacylation"/>
    <property type="evidence" value="ECO:0007669"/>
    <property type="project" value="UniProtKB-UniRule"/>
</dbReference>
<evidence type="ECO:0000256" key="8">
    <source>
        <dbReference type="ARBA" id="ARBA00048270"/>
    </source>
</evidence>
<feature type="binding site" evidence="9">
    <location>
        <position position="231"/>
    </location>
    <ligand>
        <name>ATP</name>
        <dbReference type="ChEBI" id="CHEBI:30616"/>
    </ligand>
</feature>
<dbReference type="InterPro" id="IPR049437">
    <property type="entry name" value="tRNA-synt_1c_C2"/>
</dbReference>
<keyword evidence="7 9" id="KW-0030">Aminoacyl-tRNA synthetase</keyword>
<comment type="subcellular location">
    <subcellularLocation>
        <location evidence="9">Cytoplasm</location>
    </subcellularLocation>
</comment>
<dbReference type="Pfam" id="PF03950">
    <property type="entry name" value="tRNA-synt_1c_C"/>
    <property type="match status" value="1"/>
</dbReference>
<keyword evidence="2 9" id="KW-0963">Cytoplasm</keyword>
<dbReference type="PANTHER" id="PTHR43097">
    <property type="entry name" value="GLUTAMINE-TRNA LIGASE"/>
    <property type="match status" value="1"/>
</dbReference>
<dbReference type="Gene3D" id="3.40.50.620">
    <property type="entry name" value="HUPs"/>
    <property type="match status" value="1"/>
</dbReference>
<comment type="similarity">
    <text evidence="1 9 10">Belongs to the class-I aminoacyl-tRNA synthetase family.</text>
</comment>
<dbReference type="InterPro" id="IPR001412">
    <property type="entry name" value="aa-tRNA-synth_I_CS"/>
</dbReference>
<feature type="domain" description="tRNA synthetases class I (E and Q) anti-codon binding" evidence="13">
    <location>
        <begin position="456"/>
        <end position="529"/>
    </location>
</feature>
<feature type="binding site" evidence="9">
    <location>
        <begin position="269"/>
        <end position="271"/>
    </location>
    <ligand>
        <name>ATP</name>
        <dbReference type="ChEBI" id="CHEBI:30616"/>
    </ligand>
</feature>
<dbReference type="CDD" id="cd00807">
    <property type="entry name" value="GlnRS_core"/>
    <property type="match status" value="1"/>
</dbReference>
<dbReference type="InterPro" id="IPR014729">
    <property type="entry name" value="Rossmann-like_a/b/a_fold"/>
</dbReference>
<keyword evidence="4 9" id="KW-0547">Nucleotide-binding</keyword>
<dbReference type="FunFam" id="3.40.50.620:FF:000037">
    <property type="entry name" value="Glutamine--tRNA ligase cytoplasmic"/>
    <property type="match status" value="1"/>
</dbReference>
<comment type="caution">
    <text evidence="14">The sequence shown here is derived from an EMBL/GenBank/DDBJ whole genome shotgun (WGS) entry which is preliminary data.</text>
</comment>
<protein>
    <recommendedName>
        <fullName evidence="9">Glutamine--tRNA ligase</fullName>
        <ecNumber evidence="9">6.1.1.18</ecNumber>
    </recommendedName>
    <alternativeName>
        <fullName evidence="9">Glutaminyl-tRNA synthetase</fullName>
        <shortName evidence="9">GlnRS</shortName>
    </alternativeName>
</protein>
<evidence type="ECO:0000259" key="13">
    <source>
        <dbReference type="Pfam" id="PF20974"/>
    </source>
</evidence>
<dbReference type="PANTHER" id="PTHR43097:SF5">
    <property type="entry name" value="GLUTAMATE--TRNA LIGASE"/>
    <property type="match status" value="1"/>
</dbReference>
<organism evidence="14 15">
    <name type="scientific">Methyloprofundus sedimenti</name>
    <dbReference type="NCBI Taxonomy" id="1420851"/>
    <lineage>
        <taxon>Bacteria</taxon>
        <taxon>Pseudomonadati</taxon>
        <taxon>Pseudomonadota</taxon>
        <taxon>Gammaproteobacteria</taxon>
        <taxon>Methylococcales</taxon>
        <taxon>Methylococcaceae</taxon>
        <taxon>Methyloprofundus</taxon>
    </lineage>
</organism>
<dbReference type="GO" id="GO:0005829">
    <property type="term" value="C:cytosol"/>
    <property type="evidence" value="ECO:0007669"/>
    <property type="project" value="TreeGrafter"/>
</dbReference>
<evidence type="ECO:0000256" key="7">
    <source>
        <dbReference type="ARBA" id="ARBA00023146"/>
    </source>
</evidence>
<dbReference type="Pfam" id="PF20974">
    <property type="entry name" value="tRNA-synt_1c_C2"/>
    <property type="match status" value="1"/>
</dbReference>
<gene>
    <name evidence="9" type="primary">glnS</name>
    <name evidence="14" type="ORF">AU255_11970</name>
</gene>
<dbReference type="Gene3D" id="3.90.800.10">
    <property type="entry name" value="Glutamyl-tRNA Synthetase, Domain 3"/>
    <property type="match status" value="1"/>
</dbReference>
<dbReference type="FunFam" id="1.10.1160.10:FF:000001">
    <property type="entry name" value="Glutamine--tRNA ligase"/>
    <property type="match status" value="1"/>
</dbReference>
<feature type="short sequence motif" description="'HIGH' region" evidence="9">
    <location>
        <begin position="35"/>
        <end position="45"/>
    </location>
</feature>
<dbReference type="GO" id="GO:0005524">
    <property type="term" value="F:ATP binding"/>
    <property type="evidence" value="ECO:0007669"/>
    <property type="project" value="UniProtKB-UniRule"/>
</dbReference>
<keyword evidence="3 9" id="KW-0436">Ligase</keyword>
<evidence type="ECO:0000313" key="15">
    <source>
        <dbReference type="Proteomes" id="UP000191980"/>
    </source>
</evidence>
<evidence type="ECO:0000256" key="6">
    <source>
        <dbReference type="ARBA" id="ARBA00022917"/>
    </source>
</evidence>
<dbReference type="InterPro" id="IPR050132">
    <property type="entry name" value="Gln/Glu-tRNA_Ligase"/>
</dbReference>
<evidence type="ECO:0000259" key="12">
    <source>
        <dbReference type="Pfam" id="PF03950"/>
    </source>
</evidence>
<dbReference type="NCBIfam" id="TIGR00440">
    <property type="entry name" value="glnS"/>
    <property type="match status" value="1"/>
</dbReference>
<evidence type="ECO:0000256" key="3">
    <source>
        <dbReference type="ARBA" id="ARBA00022598"/>
    </source>
</evidence>
<evidence type="ECO:0000256" key="10">
    <source>
        <dbReference type="RuleBase" id="RU363037"/>
    </source>
</evidence>
<dbReference type="EMBL" id="LPUF01000001">
    <property type="protein sequence ID" value="OQK18494.1"/>
    <property type="molecule type" value="Genomic_DNA"/>
</dbReference>
<keyword evidence="6 9" id="KW-0648">Protein biosynthesis</keyword>
<reference evidence="14 15" key="1">
    <citation type="submission" date="2015-12" db="EMBL/GenBank/DDBJ databases">
        <authorList>
            <person name="Shamseldin A."/>
            <person name="Moawad H."/>
            <person name="Abd El-Rahim W.M."/>
            <person name="Sadowsky M.J."/>
        </authorList>
    </citation>
    <scope>NUCLEOTIDE SEQUENCE [LARGE SCALE GENOMIC DNA]</scope>
    <source>
        <strain evidence="14 15">WF1</strain>
    </source>
</reference>
<dbReference type="Proteomes" id="UP000191980">
    <property type="component" value="Unassembled WGS sequence"/>
</dbReference>
<evidence type="ECO:0000256" key="2">
    <source>
        <dbReference type="ARBA" id="ARBA00022490"/>
    </source>
</evidence>
<evidence type="ECO:0000256" key="5">
    <source>
        <dbReference type="ARBA" id="ARBA00022840"/>
    </source>
</evidence>
<accession>A0A1V8MA62</accession>
<dbReference type="GO" id="GO:0004819">
    <property type="term" value="F:glutamine-tRNA ligase activity"/>
    <property type="evidence" value="ECO:0007669"/>
    <property type="project" value="UniProtKB-UniRule"/>
</dbReference>
<dbReference type="NCBIfam" id="NF011291">
    <property type="entry name" value="PRK14703.1"/>
    <property type="match status" value="1"/>
</dbReference>
<dbReference type="STRING" id="1420851.AU255_11970"/>
<evidence type="ECO:0000313" key="14">
    <source>
        <dbReference type="EMBL" id="OQK18494.1"/>
    </source>
</evidence>
<keyword evidence="15" id="KW-1185">Reference proteome</keyword>
<dbReference type="SUPFAM" id="SSF50715">
    <property type="entry name" value="Ribosomal protein L25-like"/>
    <property type="match status" value="1"/>
</dbReference>
<dbReference type="FunFam" id="2.40.240.10:FF:000001">
    <property type="entry name" value="Glutamine--tRNA ligase"/>
    <property type="match status" value="1"/>
</dbReference>
<dbReference type="InterPro" id="IPR011035">
    <property type="entry name" value="Ribosomal_bL25/Gln-tRNA_synth"/>
</dbReference>
<comment type="caution">
    <text evidence="9">Lacks conserved residue(s) required for the propagation of feature annotation.</text>
</comment>